<evidence type="ECO:0000313" key="2">
    <source>
        <dbReference type="EMBL" id="SFV20764.1"/>
    </source>
</evidence>
<accession>A0A1I7MFQ1</accession>
<dbReference type="RefSeq" id="WP_091693999.1">
    <property type="nucleotide sequence ID" value="NZ_CP136963.1"/>
</dbReference>
<feature type="compositionally biased region" description="Low complexity" evidence="1">
    <location>
        <begin position="20"/>
        <end position="31"/>
    </location>
</feature>
<gene>
    <name evidence="2" type="ORF">SAMN04487966_1022</name>
</gene>
<dbReference type="NCBIfam" id="TIGR03085">
    <property type="entry name" value="TIGR03085 family metal-binding protein"/>
    <property type="match status" value="1"/>
</dbReference>
<dbReference type="NCBIfam" id="TIGR03083">
    <property type="entry name" value="maleylpyruvate isomerase family mycothiol-dependent enzyme"/>
    <property type="match status" value="1"/>
</dbReference>
<name>A0A1I7MFQ1_9MICC</name>
<sequence>MTLASFRPWRRRPTPPPSTDPSRPSVSDPTRASAGAGPQAVWTTPTGAPHDFTTASREALVEALVAAGPGHRTLCEGWQTEHLAAHIHLRETSALAAGLALKPWSGPLERRTRELGDASTGSRQYQQLVDRVARGTAGSERVVTRLRAAAPVRRAAQAANLLEFFVHTEDVRRAQDRWAPRRLSDDYADVLWEELSRRARLLYRTAPTGVRLVRTPRTGRAMEGTATVVARPGEPQVTITGPTGELIMHAFGRRDHALVLVDPPGSALEG</sequence>
<dbReference type="InterPro" id="IPR034660">
    <property type="entry name" value="DinB/YfiT-like"/>
</dbReference>
<dbReference type="InterPro" id="IPR017519">
    <property type="entry name" value="CHP03085"/>
</dbReference>
<dbReference type="OrthoDB" id="3268903at2"/>
<dbReference type="Proteomes" id="UP000198881">
    <property type="component" value="Unassembled WGS sequence"/>
</dbReference>
<dbReference type="AlphaFoldDB" id="A0A1I7MFQ1"/>
<dbReference type="EMBL" id="FPCG01000002">
    <property type="protein sequence ID" value="SFV20764.1"/>
    <property type="molecule type" value="Genomic_DNA"/>
</dbReference>
<dbReference type="SUPFAM" id="SSF109854">
    <property type="entry name" value="DinB/YfiT-like putative metalloenzymes"/>
    <property type="match status" value="1"/>
</dbReference>
<evidence type="ECO:0000313" key="3">
    <source>
        <dbReference type="Proteomes" id="UP000198881"/>
    </source>
</evidence>
<keyword evidence="3" id="KW-1185">Reference proteome</keyword>
<reference evidence="2 3" key="1">
    <citation type="submission" date="2016-10" db="EMBL/GenBank/DDBJ databases">
        <authorList>
            <person name="de Groot N.N."/>
        </authorList>
    </citation>
    <scope>NUCLEOTIDE SEQUENCE [LARGE SCALE GENOMIC DNA]</scope>
    <source>
        <strain evidence="2 3">CGMCC 1.7054</strain>
    </source>
</reference>
<protein>
    <submittedName>
        <fullName evidence="2">TIGR03085 family protein</fullName>
    </submittedName>
</protein>
<dbReference type="STRING" id="574650.SAMN04487966_1022"/>
<proteinExistence type="predicted"/>
<evidence type="ECO:0000256" key="1">
    <source>
        <dbReference type="SAM" id="MobiDB-lite"/>
    </source>
</evidence>
<feature type="region of interest" description="Disordered" evidence="1">
    <location>
        <begin position="1"/>
        <end position="51"/>
    </location>
</feature>
<organism evidence="2 3">
    <name type="scientific">Micrococcus terreus</name>
    <dbReference type="NCBI Taxonomy" id="574650"/>
    <lineage>
        <taxon>Bacteria</taxon>
        <taxon>Bacillati</taxon>
        <taxon>Actinomycetota</taxon>
        <taxon>Actinomycetes</taxon>
        <taxon>Micrococcales</taxon>
        <taxon>Micrococcaceae</taxon>
        <taxon>Micrococcus</taxon>
    </lineage>
</organism>
<dbReference type="InterPro" id="IPR017517">
    <property type="entry name" value="Maleyloyr_isom"/>
</dbReference>